<organism evidence="1 2">
    <name type="scientific">Amycolatopsis taiwanensis</name>
    <dbReference type="NCBI Taxonomy" id="342230"/>
    <lineage>
        <taxon>Bacteria</taxon>
        <taxon>Bacillati</taxon>
        <taxon>Actinomycetota</taxon>
        <taxon>Actinomycetes</taxon>
        <taxon>Pseudonocardiales</taxon>
        <taxon>Pseudonocardiaceae</taxon>
        <taxon>Amycolatopsis</taxon>
    </lineage>
</organism>
<dbReference type="AlphaFoldDB" id="A0A9W6R4F8"/>
<comment type="caution">
    <text evidence="1">The sequence shown here is derived from an EMBL/GenBank/DDBJ whole genome shotgun (WGS) entry which is preliminary data.</text>
</comment>
<evidence type="ECO:0000313" key="1">
    <source>
        <dbReference type="EMBL" id="GLY68160.1"/>
    </source>
</evidence>
<accession>A0A9W6R4F8</accession>
<dbReference type="EMBL" id="BSTI01000010">
    <property type="protein sequence ID" value="GLY68160.1"/>
    <property type="molecule type" value="Genomic_DNA"/>
</dbReference>
<sequence length="72" mass="6937">MYAARAVPLGVLAAIAPMLALGLLSALALPAAACVQVADVAIGLSRPEWGKVSGGTSLTVIHTATALGALGG</sequence>
<dbReference type="Proteomes" id="UP001165136">
    <property type="component" value="Unassembled WGS sequence"/>
</dbReference>
<dbReference type="RefSeq" id="WP_052372977.1">
    <property type="nucleotide sequence ID" value="NZ_BSTI01000010.1"/>
</dbReference>
<reference evidence="1" key="1">
    <citation type="submission" date="2023-03" db="EMBL/GenBank/DDBJ databases">
        <title>Amycolatopsis taiwanensis NBRC 103393.</title>
        <authorList>
            <person name="Ichikawa N."/>
            <person name="Sato H."/>
            <person name="Tonouchi N."/>
        </authorList>
    </citation>
    <scope>NUCLEOTIDE SEQUENCE</scope>
    <source>
        <strain evidence="1">NBRC 103393</strain>
    </source>
</reference>
<evidence type="ECO:0000313" key="2">
    <source>
        <dbReference type="Proteomes" id="UP001165136"/>
    </source>
</evidence>
<gene>
    <name evidence="1" type="ORF">Atai01_47790</name>
</gene>
<name>A0A9W6R4F8_9PSEU</name>
<proteinExistence type="predicted"/>
<protein>
    <submittedName>
        <fullName evidence="1">Uncharacterized protein</fullName>
    </submittedName>
</protein>
<keyword evidence="2" id="KW-1185">Reference proteome</keyword>